<dbReference type="InterPro" id="IPR003598">
    <property type="entry name" value="Ig_sub2"/>
</dbReference>
<organism evidence="3 4">
    <name type="scientific">Seriola lalandi dorsalis</name>
    <dbReference type="NCBI Taxonomy" id="1841481"/>
    <lineage>
        <taxon>Eukaryota</taxon>
        <taxon>Metazoa</taxon>
        <taxon>Chordata</taxon>
        <taxon>Craniata</taxon>
        <taxon>Vertebrata</taxon>
        <taxon>Euteleostomi</taxon>
        <taxon>Actinopterygii</taxon>
        <taxon>Neopterygii</taxon>
        <taxon>Teleostei</taxon>
        <taxon>Neoteleostei</taxon>
        <taxon>Acanthomorphata</taxon>
        <taxon>Carangaria</taxon>
        <taxon>Carangiformes</taxon>
        <taxon>Carangidae</taxon>
        <taxon>Seriola</taxon>
    </lineage>
</organism>
<keyword evidence="4" id="KW-1185">Reference proteome</keyword>
<keyword evidence="1" id="KW-0732">Signal</keyword>
<dbReference type="Gene3D" id="2.60.40.10">
    <property type="entry name" value="Immunoglobulins"/>
    <property type="match status" value="4"/>
</dbReference>
<dbReference type="GeneTree" id="ENSGT01010000222294"/>
<feature type="signal peptide" evidence="1">
    <location>
        <begin position="1"/>
        <end position="27"/>
    </location>
</feature>
<feature type="chain" id="PRO_5017334855" description="Ig-like domain-containing protein" evidence="1">
    <location>
        <begin position="28"/>
        <end position="387"/>
    </location>
</feature>
<feature type="domain" description="Ig-like" evidence="2">
    <location>
        <begin position="126"/>
        <end position="190"/>
    </location>
</feature>
<reference evidence="3" key="2">
    <citation type="submission" date="2025-09" db="UniProtKB">
        <authorList>
            <consortium name="Ensembl"/>
        </authorList>
    </citation>
    <scope>IDENTIFICATION</scope>
</reference>
<dbReference type="AlphaFoldDB" id="A0A3B4XVQ8"/>
<evidence type="ECO:0000259" key="2">
    <source>
        <dbReference type="PROSITE" id="PS50835"/>
    </source>
</evidence>
<dbReference type="CDD" id="cd00096">
    <property type="entry name" value="Ig"/>
    <property type="match status" value="1"/>
</dbReference>
<dbReference type="PANTHER" id="PTHR46013:SF4">
    <property type="entry name" value="B-CELL RECEPTOR CD22-RELATED"/>
    <property type="match status" value="1"/>
</dbReference>
<dbReference type="InterPro" id="IPR013783">
    <property type="entry name" value="Ig-like_fold"/>
</dbReference>
<dbReference type="InterPro" id="IPR007110">
    <property type="entry name" value="Ig-like_dom"/>
</dbReference>
<name>A0A3B4XVQ8_SERLL</name>
<dbReference type="InterPro" id="IPR036179">
    <property type="entry name" value="Ig-like_dom_sf"/>
</dbReference>
<dbReference type="InterPro" id="IPR003599">
    <property type="entry name" value="Ig_sub"/>
</dbReference>
<evidence type="ECO:0000313" key="4">
    <source>
        <dbReference type="Proteomes" id="UP000261360"/>
    </source>
</evidence>
<feature type="domain" description="Ig-like" evidence="2">
    <location>
        <begin position="206"/>
        <end position="287"/>
    </location>
</feature>
<proteinExistence type="predicted"/>
<dbReference type="Pfam" id="PF13895">
    <property type="entry name" value="Ig_2"/>
    <property type="match status" value="1"/>
</dbReference>
<reference evidence="3" key="1">
    <citation type="submission" date="2025-08" db="UniProtKB">
        <authorList>
            <consortium name="Ensembl"/>
        </authorList>
    </citation>
    <scope>IDENTIFICATION</scope>
</reference>
<feature type="domain" description="Ig-like" evidence="2">
    <location>
        <begin position="293"/>
        <end position="369"/>
    </location>
</feature>
<dbReference type="SMART" id="SM00408">
    <property type="entry name" value="IGc2"/>
    <property type="match status" value="2"/>
</dbReference>
<dbReference type="SUPFAM" id="SSF48726">
    <property type="entry name" value="Immunoglobulin"/>
    <property type="match status" value="3"/>
</dbReference>
<protein>
    <recommendedName>
        <fullName evidence="2">Ig-like domain-containing protein</fullName>
    </recommendedName>
</protein>
<dbReference type="Ensembl" id="ENSSLDT00000023374.1">
    <property type="protein sequence ID" value="ENSSLDP00000022640.1"/>
    <property type="gene ID" value="ENSSLDG00000017664.1"/>
</dbReference>
<evidence type="ECO:0000256" key="1">
    <source>
        <dbReference type="SAM" id="SignalP"/>
    </source>
</evidence>
<dbReference type="Proteomes" id="UP000261360">
    <property type="component" value="Unplaced"/>
</dbReference>
<evidence type="ECO:0000313" key="3">
    <source>
        <dbReference type="Ensembl" id="ENSSLDP00000022640.1"/>
    </source>
</evidence>
<dbReference type="PANTHER" id="PTHR46013">
    <property type="entry name" value="VASCULAR CELL ADHESION MOLECULE 1"/>
    <property type="match status" value="1"/>
</dbReference>
<dbReference type="SMART" id="SM00409">
    <property type="entry name" value="IG"/>
    <property type="match status" value="4"/>
</dbReference>
<accession>A0A3B4XVQ8</accession>
<sequence>RNVSICANLPLVLVTLMSSSNWRVTYPRKHICASKGSTVEIHSEYRYPPRINGYYTTVKKTLWFTKRINEPVDLRTDSDYRGRVEYNCRIKNSCTLTIRDLRESDSAVYKFRITTNQPGGKYKGEPGVTLSVTDLQVLVERSSTQTELKCHSSCKVADPPSYVWYKNEQKMKEETFSLRVSVNDDNSYSCALKGHEDHRSPPVYAPKLLSVSASSSGEIVEGSSVTLTCSSDANPAANYTWYKENLKLLQGPEGVYHFSSISSEDRGNYYCKSENKHGQINSSLLIIDVLYAPKLLSVSVSPSGEIVEGSSVNLTCSSDANPAANYTWYKENEDSPKASGQIFTITDLRPEHSGNYYSPSSPLSLESITVQLRMRWGGGDQHTSLLM</sequence>
<dbReference type="PROSITE" id="PS50835">
    <property type="entry name" value="IG_LIKE"/>
    <property type="match status" value="3"/>
</dbReference>
<dbReference type="Pfam" id="PF13927">
    <property type="entry name" value="Ig_3"/>
    <property type="match status" value="1"/>
</dbReference>